<dbReference type="SUPFAM" id="SSF54534">
    <property type="entry name" value="FKBP-like"/>
    <property type="match status" value="1"/>
</dbReference>
<evidence type="ECO:0000313" key="1">
    <source>
        <dbReference type="EMBL" id="GCD76687.1"/>
    </source>
</evidence>
<dbReference type="Gene3D" id="3.10.50.40">
    <property type="match status" value="1"/>
</dbReference>
<dbReference type="PROSITE" id="PS51257">
    <property type="entry name" value="PROKAR_LIPOPROTEIN"/>
    <property type="match status" value="1"/>
</dbReference>
<gene>
    <name evidence="1" type="ORF">JCM31826_01690</name>
</gene>
<proteinExistence type="predicted"/>
<protein>
    <submittedName>
        <fullName evidence="1">Uncharacterized protein</fullName>
    </submittedName>
</protein>
<reference evidence="1 2" key="1">
    <citation type="submission" date="2018-11" db="EMBL/GenBank/DDBJ databases">
        <title>Schleiferia aggregans sp. nov., a moderately thermophilic heterotrophic bacterium isolated from microbial mats at a terrestrial hot spring.</title>
        <authorList>
            <person name="Iino T."/>
            <person name="Ohkuma M."/>
            <person name="Haruta S."/>
        </authorList>
    </citation>
    <scope>NUCLEOTIDE SEQUENCE [LARGE SCALE GENOMIC DNA]</scope>
    <source>
        <strain evidence="1 2">LA</strain>
    </source>
</reference>
<dbReference type="GO" id="GO:0003755">
    <property type="term" value="F:peptidyl-prolyl cis-trans isomerase activity"/>
    <property type="evidence" value="ECO:0007669"/>
    <property type="project" value="InterPro"/>
</dbReference>
<evidence type="ECO:0000313" key="2">
    <source>
        <dbReference type="Proteomes" id="UP000286715"/>
    </source>
</evidence>
<organism evidence="1 2">
    <name type="scientific">Thermaurantimonas aggregans</name>
    <dbReference type="NCBI Taxonomy" id="2173829"/>
    <lineage>
        <taxon>Bacteria</taxon>
        <taxon>Pseudomonadati</taxon>
        <taxon>Bacteroidota</taxon>
        <taxon>Flavobacteriia</taxon>
        <taxon>Flavobacteriales</taxon>
        <taxon>Schleiferiaceae</taxon>
        <taxon>Thermaurantimonas</taxon>
    </lineage>
</organism>
<comment type="caution">
    <text evidence="1">The sequence shown here is derived from an EMBL/GenBank/DDBJ whole genome shotgun (WGS) entry which is preliminary data.</text>
</comment>
<keyword evidence="2" id="KW-1185">Reference proteome</keyword>
<name>A0A401XI42_9FLAO</name>
<dbReference type="EMBL" id="BHZE01000001">
    <property type="protein sequence ID" value="GCD76687.1"/>
    <property type="molecule type" value="Genomic_DNA"/>
</dbReference>
<accession>A0A401XI42</accession>
<dbReference type="AlphaFoldDB" id="A0A401XI42"/>
<dbReference type="InterPro" id="IPR046357">
    <property type="entry name" value="PPIase_dom_sf"/>
</dbReference>
<dbReference type="Proteomes" id="UP000286715">
    <property type="component" value="Unassembled WGS sequence"/>
</dbReference>
<sequence length="181" mass="20782">MSVMKHLALTAAVMLVLSCGQRNKEAQNALEDPHQNIDREQLIEMNRKYLKAENQAIEAYVKDRKWDYTVHSNGVYYRILKKGGQSLKPKEGDVVVFRSVMELLNGKRLYEEAPTRRMLRIDREDAEIGLHEMLKLFSPGDSVQMVLPSYLAFGLAGDLDEVGMRQPIVYSIKIEKIQTQQ</sequence>